<protein>
    <submittedName>
        <fullName evidence="1">Uncharacterized protein</fullName>
    </submittedName>
</protein>
<gene>
    <name evidence="1" type="ORF">AVEN_254098_1</name>
</gene>
<evidence type="ECO:0000313" key="2">
    <source>
        <dbReference type="Proteomes" id="UP000499080"/>
    </source>
</evidence>
<comment type="caution">
    <text evidence="1">The sequence shown here is derived from an EMBL/GenBank/DDBJ whole genome shotgun (WGS) entry which is preliminary data.</text>
</comment>
<name>A0A4Y2BXW7_ARAVE</name>
<organism evidence="1 2">
    <name type="scientific">Araneus ventricosus</name>
    <name type="common">Orbweaver spider</name>
    <name type="synonym">Epeira ventricosa</name>
    <dbReference type="NCBI Taxonomy" id="182803"/>
    <lineage>
        <taxon>Eukaryota</taxon>
        <taxon>Metazoa</taxon>
        <taxon>Ecdysozoa</taxon>
        <taxon>Arthropoda</taxon>
        <taxon>Chelicerata</taxon>
        <taxon>Arachnida</taxon>
        <taxon>Araneae</taxon>
        <taxon>Araneomorphae</taxon>
        <taxon>Entelegynae</taxon>
        <taxon>Araneoidea</taxon>
        <taxon>Araneidae</taxon>
        <taxon>Araneus</taxon>
    </lineage>
</organism>
<dbReference type="Proteomes" id="UP000499080">
    <property type="component" value="Unassembled WGS sequence"/>
</dbReference>
<dbReference type="AlphaFoldDB" id="A0A4Y2BXW7"/>
<keyword evidence="2" id="KW-1185">Reference proteome</keyword>
<dbReference type="EMBL" id="BGPR01000126">
    <property type="protein sequence ID" value="GBL97050.1"/>
    <property type="molecule type" value="Genomic_DNA"/>
</dbReference>
<sequence length="110" mass="12488">MISLLSLPSNISNIPRGATDTLFLEKRKWQNPEWERISHSSTQGDNPDDFTLPQPVCFPFRFSGSLPAARLLQLNQTRSVFTRIRTRLKGFSITSEKTNQTRGPALLNDN</sequence>
<dbReference type="OrthoDB" id="10378048at2759"/>
<proteinExistence type="predicted"/>
<accession>A0A4Y2BXW7</accession>
<reference evidence="1 2" key="1">
    <citation type="journal article" date="2019" name="Sci. Rep.">
        <title>Orb-weaving spider Araneus ventricosus genome elucidates the spidroin gene catalogue.</title>
        <authorList>
            <person name="Kono N."/>
            <person name="Nakamura H."/>
            <person name="Ohtoshi R."/>
            <person name="Moran D.A.P."/>
            <person name="Shinohara A."/>
            <person name="Yoshida Y."/>
            <person name="Fujiwara M."/>
            <person name="Mori M."/>
            <person name="Tomita M."/>
            <person name="Arakawa K."/>
        </authorList>
    </citation>
    <scope>NUCLEOTIDE SEQUENCE [LARGE SCALE GENOMIC DNA]</scope>
</reference>
<evidence type="ECO:0000313" key="1">
    <source>
        <dbReference type="EMBL" id="GBL97050.1"/>
    </source>
</evidence>